<organism evidence="2 3">
    <name type="scientific">Noviherbaspirillum suwonense</name>
    <dbReference type="NCBI Taxonomy" id="1224511"/>
    <lineage>
        <taxon>Bacteria</taxon>
        <taxon>Pseudomonadati</taxon>
        <taxon>Pseudomonadota</taxon>
        <taxon>Betaproteobacteria</taxon>
        <taxon>Burkholderiales</taxon>
        <taxon>Oxalobacteraceae</taxon>
        <taxon>Noviherbaspirillum</taxon>
    </lineage>
</organism>
<proteinExistence type="predicted"/>
<reference evidence="2 3" key="1">
    <citation type="submission" date="2017-05" db="EMBL/GenBank/DDBJ databases">
        <authorList>
            <person name="Varghese N."/>
            <person name="Submissions S."/>
        </authorList>
    </citation>
    <scope>NUCLEOTIDE SEQUENCE [LARGE SCALE GENOMIC DNA]</scope>
    <source>
        <strain evidence="2 3">DSM 26001</strain>
    </source>
</reference>
<keyword evidence="3" id="KW-1185">Reference proteome</keyword>
<dbReference type="PANTHER" id="PTHR46889:SF4">
    <property type="entry name" value="TRANSPOSASE INSO FOR INSERTION SEQUENCE ELEMENT IS911B-RELATED"/>
    <property type="match status" value="1"/>
</dbReference>
<name>A0ABY1QY59_9BURK</name>
<dbReference type="InterPro" id="IPR012337">
    <property type="entry name" value="RNaseH-like_sf"/>
</dbReference>
<dbReference type="InterPro" id="IPR050900">
    <property type="entry name" value="Transposase_IS3/IS150/IS904"/>
</dbReference>
<dbReference type="InterPro" id="IPR001584">
    <property type="entry name" value="Integrase_cat-core"/>
</dbReference>
<evidence type="ECO:0000313" key="3">
    <source>
        <dbReference type="Proteomes" id="UP001158049"/>
    </source>
</evidence>
<dbReference type="Pfam" id="PF13333">
    <property type="entry name" value="rve_2"/>
    <property type="match status" value="1"/>
</dbReference>
<dbReference type="NCBIfam" id="NF033516">
    <property type="entry name" value="transpos_IS3"/>
    <property type="match status" value="1"/>
</dbReference>
<dbReference type="Pfam" id="PF13276">
    <property type="entry name" value="HTH_21"/>
    <property type="match status" value="1"/>
</dbReference>
<evidence type="ECO:0000313" key="2">
    <source>
        <dbReference type="EMBL" id="SMP81089.1"/>
    </source>
</evidence>
<evidence type="ECO:0000259" key="1">
    <source>
        <dbReference type="PROSITE" id="PS50994"/>
    </source>
</evidence>
<comment type="caution">
    <text evidence="2">The sequence shown here is derived from an EMBL/GenBank/DDBJ whole genome shotgun (WGS) entry which is preliminary data.</text>
</comment>
<dbReference type="PANTHER" id="PTHR46889">
    <property type="entry name" value="TRANSPOSASE INSF FOR INSERTION SEQUENCE IS3B-RELATED"/>
    <property type="match status" value="1"/>
</dbReference>
<accession>A0ABY1QY59</accession>
<dbReference type="PROSITE" id="PS50994">
    <property type="entry name" value="INTEGRASE"/>
    <property type="match status" value="1"/>
</dbReference>
<dbReference type="InterPro" id="IPR048020">
    <property type="entry name" value="Transpos_IS3"/>
</dbReference>
<dbReference type="SUPFAM" id="SSF53098">
    <property type="entry name" value="Ribonuclease H-like"/>
    <property type="match status" value="1"/>
</dbReference>
<feature type="domain" description="Integrase catalytic" evidence="1">
    <location>
        <begin position="117"/>
        <end position="265"/>
    </location>
</feature>
<gene>
    <name evidence="2" type="ORF">SAMN06295970_14123</name>
</gene>
<dbReference type="Pfam" id="PF00665">
    <property type="entry name" value="rve"/>
    <property type="match status" value="1"/>
</dbReference>
<sequence>MNSVRLDYSMGLLCRVFGVSRSGFYAWLNRAPSPRVQEDERLKVAIKAVHVQTRETYGPLRVQPELAAQGFEAGRDRIVRLRHELGLRCKQKRKFKATTNSRHDFPVAENLLDQTFAPTRPNEVWVTDITYISTDEGWLYLAGVKDVFTCELVGYAMGARMTQGLTAQALWRAVRHKRPATGLIHHSDRGSQYCADDYRKLVKQFGMLASMSRKGNCYDNAPMESFWGSLKNELIHHHRYATRADAELAVKEYDLAPVPRTAEID</sequence>
<dbReference type="Proteomes" id="UP001158049">
    <property type="component" value="Unassembled WGS sequence"/>
</dbReference>
<dbReference type="InterPro" id="IPR025948">
    <property type="entry name" value="HTH-like_dom"/>
</dbReference>
<dbReference type="Gene3D" id="3.30.420.10">
    <property type="entry name" value="Ribonuclease H-like superfamily/Ribonuclease H"/>
    <property type="match status" value="1"/>
</dbReference>
<dbReference type="InterPro" id="IPR036397">
    <property type="entry name" value="RNaseH_sf"/>
</dbReference>
<dbReference type="EMBL" id="FXUL01000041">
    <property type="protein sequence ID" value="SMP81089.1"/>
    <property type="molecule type" value="Genomic_DNA"/>
</dbReference>
<protein>
    <submittedName>
        <fullName evidence="2">Transposase InsO and inactivated derivatives</fullName>
    </submittedName>
</protein>